<gene>
    <name evidence="1" type="ORF">Tsubulata_040457</name>
</gene>
<reference evidence="1" key="2">
    <citation type="journal article" date="2023" name="Plants (Basel)">
        <title>Annotation of the Turnera subulata (Passifloraceae) Draft Genome Reveals the S-Locus Evolved after the Divergence of Turneroideae from Passifloroideae in a Stepwise Manner.</title>
        <authorList>
            <person name="Henning P.M."/>
            <person name="Roalson E.H."/>
            <person name="Mir W."/>
            <person name="McCubbin A.G."/>
            <person name="Shore J.S."/>
        </authorList>
    </citation>
    <scope>NUCLEOTIDE SEQUENCE</scope>
    <source>
        <strain evidence="1">F60SS</strain>
    </source>
</reference>
<comment type="caution">
    <text evidence="1">The sequence shown here is derived from an EMBL/GenBank/DDBJ whole genome shotgun (WGS) entry which is preliminary data.</text>
</comment>
<protein>
    <submittedName>
        <fullName evidence="1">Uncharacterized protein</fullName>
    </submittedName>
</protein>
<dbReference type="AlphaFoldDB" id="A0A9Q0G1B8"/>
<dbReference type="Proteomes" id="UP001141552">
    <property type="component" value="Unassembled WGS sequence"/>
</dbReference>
<dbReference type="EMBL" id="JAKUCV010002803">
    <property type="protein sequence ID" value="KAJ4841346.1"/>
    <property type="molecule type" value="Genomic_DNA"/>
</dbReference>
<keyword evidence="2" id="KW-1185">Reference proteome</keyword>
<evidence type="ECO:0000313" key="1">
    <source>
        <dbReference type="EMBL" id="KAJ4841346.1"/>
    </source>
</evidence>
<organism evidence="1 2">
    <name type="scientific">Turnera subulata</name>
    <dbReference type="NCBI Taxonomy" id="218843"/>
    <lineage>
        <taxon>Eukaryota</taxon>
        <taxon>Viridiplantae</taxon>
        <taxon>Streptophyta</taxon>
        <taxon>Embryophyta</taxon>
        <taxon>Tracheophyta</taxon>
        <taxon>Spermatophyta</taxon>
        <taxon>Magnoliopsida</taxon>
        <taxon>eudicotyledons</taxon>
        <taxon>Gunneridae</taxon>
        <taxon>Pentapetalae</taxon>
        <taxon>rosids</taxon>
        <taxon>fabids</taxon>
        <taxon>Malpighiales</taxon>
        <taxon>Passifloraceae</taxon>
        <taxon>Turnera</taxon>
    </lineage>
</organism>
<evidence type="ECO:0000313" key="2">
    <source>
        <dbReference type="Proteomes" id="UP001141552"/>
    </source>
</evidence>
<name>A0A9Q0G1B8_9ROSI</name>
<accession>A0A9Q0G1B8</accession>
<reference evidence="1" key="1">
    <citation type="submission" date="2022-02" db="EMBL/GenBank/DDBJ databases">
        <authorList>
            <person name="Henning P.M."/>
            <person name="McCubbin A.G."/>
            <person name="Shore J.S."/>
        </authorList>
    </citation>
    <scope>NUCLEOTIDE SEQUENCE</scope>
    <source>
        <strain evidence="1">F60SS</strain>
        <tissue evidence="1">Leaves</tissue>
    </source>
</reference>
<proteinExistence type="predicted"/>
<sequence>MRSFNLPCQILCKVVNVQGRLNQKQMKFMVKLYCLNQIKVELVVLILHYQNLKSRVHSFCKTFNSSNMSIHGDFSVLRTNVDDCLPPLASI</sequence>